<sequence>MTTTFLDYLPIELHQEIIDNVLNPQDLISYISAIPELRDIFMKRYVRIIAFSEKRLPFSSKIPKECLITFRDLCVPQRLSEALDNFRGIVILDCETYLLPVLDTAQVFWRFQECIKKNPNSIKLKINIRTGNNGNVRYDSYNEPAKLLLVGVTRLPKGVVTYLRLPVNNYILLKETKVEPIILDLLKASSKDTESISIEESLSNNTLDISEYPCLKSLTLDAIRPRFNFDNSLVLPQAFNIKNSGLNIKLNSTMCSRLEYLEVTETDSQIGTPSNAICEHSLENFEAPRLKVINFDLNKRIISSIRNIKAPLLESITVKSNNNFHLGSIKAENLQNLHIKTKSFQCDGLKDFSSLRQFNISFSEDYDKDSIDDNISKKSDYSFLENAEFGEIENGHYILEGLHMKNLKSLRLKNNPISDKYPTNASFPNLKKLMLDKHTVPSYCSLDSPNLEVLCLQNCSYLTSMKSICEHFPNLTHISMDGLRSFEIGNWMLEKLEFLSVSVRSLRVSRCYFPKLRSLNLSVNDIFEEPFAFDFSDIVAPELKALAFTGKGFDTDSVLVTKRRFYRNLQSYFISSYSERIGIWPESINNDMRIFKDIGNGDME</sequence>
<organism evidence="1 2">
    <name type="scientific">Wickerhamomyces ciferrii (strain ATCC 14091 / BCRC 22168 / CBS 111 / JCM 3599 / NBRC 0793 / NRRL Y-1031 F-60-10)</name>
    <name type="common">Yeast</name>
    <name type="synonym">Pichia ciferrii</name>
    <dbReference type="NCBI Taxonomy" id="1206466"/>
    <lineage>
        <taxon>Eukaryota</taxon>
        <taxon>Fungi</taxon>
        <taxon>Dikarya</taxon>
        <taxon>Ascomycota</taxon>
        <taxon>Saccharomycotina</taxon>
        <taxon>Saccharomycetes</taxon>
        <taxon>Phaffomycetales</taxon>
        <taxon>Wickerhamomycetaceae</taxon>
        <taxon>Wickerhamomyces</taxon>
    </lineage>
</organism>
<evidence type="ECO:0000313" key="1">
    <source>
        <dbReference type="EMBL" id="CCH43202.1"/>
    </source>
</evidence>
<dbReference type="EMBL" id="CAIF01000070">
    <property type="protein sequence ID" value="CCH43202.1"/>
    <property type="molecule type" value="Genomic_DNA"/>
</dbReference>
<dbReference type="PANTHER" id="PTHR13318">
    <property type="entry name" value="PARTNER OF PAIRED, ISOFORM B-RELATED"/>
    <property type="match status" value="1"/>
</dbReference>
<dbReference type="SUPFAM" id="SSF52047">
    <property type="entry name" value="RNI-like"/>
    <property type="match status" value="1"/>
</dbReference>
<name>K0KLX1_WICCF</name>
<proteinExistence type="predicted"/>
<dbReference type="Proteomes" id="UP000009328">
    <property type="component" value="Unassembled WGS sequence"/>
</dbReference>
<dbReference type="PANTHER" id="PTHR13318:SF190">
    <property type="entry name" value="PARTNER OF PAIRED, ISOFORM B"/>
    <property type="match status" value="1"/>
</dbReference>
<dbReference type="InterPro" id="IPR032675">
    <property type="entry name" value="LRR_dom_sf"/>
</dbReference>
<keyword evidence="2" id="KW-1185">Reference proteome</keyword>
<accession>K0KLX1</accession>
<evidence type="ECO:0000313" key="2">
    <source>
        <dbReference type="Proteomes" id="UP000009328"/>
    </source>
</evidence>
<dbReference type="GO" id="GO:0019005">
    <property type="term" value="C:SCF ubiquitin ligase complex"/>
    <property type="evidence" value="ECO:0007669"/>
    <property type="project" value="TreeGrafter"/>
</dbReference>
<dbReference type="AlphaFoldDB" id="K0KLX1"/>
<dbReference type="Gene3D" id="3.80.10.10">
    <property type="entry name" value="Ribonuclease Inhibitor"/>
    <property type="match status" value="2"/>
</dbReference>
<gene>
    <name evidence="1" type="ORF">BN7_2749</name>
</gene>
<dbReference type="GO" id="GO:0031146">
    <property type="term" value="P:SCF-dependent proteasomal ubiquitin-dependent protein catabolic process"/>
    <property type="evidence" value="ECO:0007669"/>
    <property type="project" value="TreeGrafter"/>
</dbReference>
<comment type="caution">
    <text evidence="1">The sequence shown here is derived from an EMBL/GenBank/DDBJ whole genome shotgun (WGS) entry which is preliminary data.</text>
</comment>
<dbReference type="InParanoid" id="K0KLX1"/>
<protein>
    <submittedName>
        <fullName evidence="1">Internalin-I</fullName>
    </submittedName>
</protein>
<dbReference type="HOGENOM" id="CLU_452138_0_0_1"/>
<reference evidence="1 2" key="1">
    <citation type="journal article" date="2012" name="Eukaryot. Cell">
        <title>Draft genome sequence of Wickerhamomyces ciferrii NRRL Y-1031 F-60-10.</title>
        <authorList>
            <person name="Schneider J."/>
            <person name="Andrea H."/>
            <person name="Blom J."/>
            <person name="Jaenicke S."/>
            <person name="Ruckert C."/>
            <person name="Schorsch C."/>
            <person name="Szczepanowski R."/>
            <person name="Farwick M."/>
            <person name="Goesmann A."/>
            <person name="Puhler A."/>
            <person name="Schaffer S."/>
            <person name="Tauch A."/>
            <person name="Kohler T."/>
            <person name="Brinkrolf K."/>
        </authorList>
    </citation>
    <scope>NUCLEOTIDE SEQUENCE [LARGE SCALE GENOMIC DNA]</scope>
    <source>
        <strain evidence="2">ATCC 14091 / BCRC 22168 / CBS 111 / JCM 3599 / NBRC 0793 / NRRL Y-1031 F-60-10</strain>
    </source>
</reference>